<keyword evidence="3" id="KW-0540">Nuclease</keyword>
<evidence type="ECO:0000256" key="1">
    <source>
        <dbReference type="ARBA" id="ARBA00006620"/>
    </source>
</evidence>
<dbReference type="GO" id="GO:0003729">
    <property type="term" value="F:mRNA binding"/>
    <property type="evidence" value="ECO:0007669"/>
    <property type="project" value="InterPro"/>
</dbReference>
<dbReference type="EMBL" id="CP014263">
    <property type="protein sequence ID" value="AQG78813.1"/>
    <property type="molecule type" value="Genomic_DNA"/>
</dbReference>
<organism evidence="8 9">
    <name type="scientific">Spirosoma montaniterrae</name>
    <dbReference type="NCBI Taxonomy" id="1178516"/>
    <lineage>
        <taxon>Bacteria</taxon>
        <taxon>Pseudomonadati</taxon>
        <taxon>Bacteroidota</taxon>
        <taxon>Cytophagia</taxon>
        <taxon>Cytophagales</taxon>
        <taxon>Cytophagaceae</taxon>
        <taxon>Spirosoma</taxon>
    </lineage>
</organism>
<evidence type="ECO:0000313" key="9">
    <source>
        <dbReference type="Proteomes" id="UP000187941"/>
    </source>
</evidence>
<dbReference type="GO" id="GO:0004519">
    <property type="term" value="F:endonuclease activity"/>
    <property type="evidence" value="ECO:0007669"/>
    <property type="project" value="UniProtKB-KW"/>
</dbReference>
<protein>
    <recommendedName>
        <fullName evidence="10">Toxin HicA</fullName>
    </recommendedName>
</protein>
<dbReference type="KEGG" id="smon:AWR27_05435"/>
<dbReference type="InterPro" id="IPR012933">
    <property type="entry name" value="HicA_mRNA_interferase"/>
</dbReference>
<keyword evidence="9" id="KW-1185">Reference proteome</keyword>
<name>A0A1P9WU06_9BACT</name>
<dbReference type="AlphaFoldDB" id="A0A1P9WU06"/>
<dbReference type="Gene3D" id="3.30.920.30">
    <property type="entry name" value="Hypothetical protein"/>
    <property type="match status" value="1"/>
</dbReference>
<proteinExistence type="inferred from homology"/>
<accession>A0A1P9WU06</accession>
<dbReference type="GO" id="GO:0016787">
    <property type="term" value="F:hydrolase activity"/>
    <property type="evidence" value="ECO:0007669"/>
    <property type="project" value="UniProtKB-KW"/>
</dbReference>
<dbReference type="RefSeq" id="WP_077130256.1">
    <property type="nucleotide sequence ID" value="NZ_CP014263.1"/>
</dbReference>
<evidence type="ECO:0000256" key="4">
    <source>
        <dbReference type="ARBA" id="ARBA00022759"/>
    </source>
</evidence>
<reference evidence="8 9" key="1">
    <citation type="submission" date="2016-01" db="EMBL/GenBank/DDBJ databases">
        <authorList>
            <person name="Oliw E.H."/>
        </authorList>
    </citation>
    <scope>NUCLEOTIDE SEQUENCE [LARGE SCALE GENOMIC DNA]</scope>
    <source>
        <strain evidence="8 9">DY10</strain>
    </source>
</reference>
<keyword evidence="7" id="KW-0346">Stress response</keyword>
<evidence type="ECO:0008006" key="10">
    <source>
        <dbReference type="Google" id="ProtNLM"/>
    </source>
</evidence>
<comment type="similarity">
    <text evidence="1">Belongs to the HicA mRNA interferase family.</text>
</comment>
<evidence type="ECO:0000256" key="7">
    <source>
        <dbReference type="ARBA" id="ARBA00023016"/>
    </source>
</evidence>
<evidence type="ECO:0000313" key="8">
    <source>
        <dbReference type="EMBL" id="AQG78813.1"/>
    </source>
</evidence>
<evidence type="ECO:0000256" key="6">
    <source>
        <dbReference type="ARBA" id="ARBA00022884"/>
    </source>
</evidence>
<keyword evidence="2" id="KW-1277">Toxin-antitoxin system</keyword>
<dbReference type="OrthoDB" id="9798547at2"/>
<dbReference type="InterPro" id="IPR038570">
    <property type="entry name" value="HicA_sf"/>
</dbReference>
<keyword evidence="6" id="KW-0694">RNA-binding</keyword>
<evidence type="ECO:0000256" key="5">
    <source>
        <dbReference type="ARBA" id="ARBA00022801"/>
    </source>
</evidence>
<dbReference type="SUPFAM" id="SSF54786">
    <property type="entry name" value="YcfA/nrd intein domain"/>
    <property type="match status" value="1"/>
</dbReference>
<gene>
    <name evidence="8" type="ORF">AWR27_05435</name>
</gene>
<evidence type="ECO:0000256" key="3">
    <source>
        <dbReference type="ARBA" id="ARBA00022722"/>
    </source>
</evidence>
<dbReference type="STRING" id="1178516.AWR27_05435"/>
<evidence type="ECO:0000256" key="2">
    <source>
        <dbReference type="ARBA" id="ARBA00022649"/>
    </source>
</evidence>
<dbReference type="PANTHER" id="PTHR34873:SF3">
    <property type="entry name" value="ADDICTION MODULE TOXIN, HICA FAMILY"/>
    <property type="match status" value="1"/>
</dbReference>
<sequence>MDYSPKRLMKVLEENGWELDRIKSSHHIFKHSETGRTVPIPVHGNRDLGKGLFYKILKQTGINREDL</sequence>
<keyword evidence="5" id="KW-0378">Hydrolase</keyword>
<keyword evidence="4" id="KW-0255">Endonuclease</keyword>
<dbReference type="PANTHER" id="PTHR34873">
    <property type="entry name" value="SSR1766 PROTEIN"/>
    <property type="match status" value="1"/>
</dbReference>
<dbReference type="Proteomes" id="UP000187941">
    <property type="component" value="Chromosome"/>
</dbReference>
<dbReference type="Pfam" id="PF07927">
    <property type="entry name" value="HicA_toxin"/>
    <property type="match status" value="1"/>
</dbReference>